<keyword evidence="6" id="KW-1185">Reference proteome</keyword>
<dbReference type="GO" id="GO:0019905">
    <property type="term" value="F:syntaxin binding"/>
    <property type="evidence" value="ECO:0007669"/>
    <property type="project" value="TreeGrafter"/>
</dbReference>
<comment type="function">
    <text evidence="4">Required for vesicular transport between the endoplasmic reticulum and the Golgi apparatus.</text>
</comment>
<dbReference type="CDD" id="cd15832">
    <property type="entry name" value="SNAP"/>
    <property type="match status" value="1"/>
</dbReference>
<organism evidence="5 6">
    <name type="scientific">Mucor saturninus</name>
    <dbReference type="NCBI Taxonomy" id="64648"/>
    <lineage>
        <taxon>Eukaryota</taxon>
        <taxon>Fungi</taxon>
        <taxon>Fungi incertae sedis</taxon>
        <taxon>Mucoromycota</taxon>
        <taxon>Mucoromycotina</taxon>
        <taxon>Mucoromycetes</taxon>
        <taxon>Mucorales</taxon>
        <taxon>Mucorineae</taxon>
        <taxon>Mucoraceae</taxon>
        <taxon>Mucor</taxon>
    </lineage>
</organism>
<dbReference type="Proteomes" id="UP000603453">
    <property type="component" value="Unassembled WGS sequence"/>
</dbReference>
<dbReference type="GO" id="GO:0005483">
    <property type="term" value="F:soluble NSF attachment protein activity"/>
    <property type="evidence" value="ECO:0007669"/>
    <property type="project" value="TreeGrafter"/>
</dbReference>
<dbReference type="GO" id="GO:0031201">
    <property type="term" value="C:SNARE complex"/>
    <property type="evidence" value="ECO:0007669"/>
    <property type="project" value="TreeGrafter"/>
</dbReference>
<gene>
    <name evidence="5" type="ORF">INT47_007320</name>
</gene>
<evidence type="ECO:0008006" key="7">
    <source>
        <dbReference type="Google" id="ProtNLM"/>
    </source>
</evidence>
<protein>
    <recommendedName>
        <fullName evidence="7">Alpha-soluble NSF attachment protein</fullName>
    </recommendedName>
</protein>
<comment type="similarity">
    <text evidence="1 4">Belongs to the SNAP family.</text>
</comment>
<dbReference type="InterPro" id="IPR011990">
    <property type="entry name" value="TPR-like_helical_dom_sf"/>
</dbReference>
<evidence type="ECO:0000313" key="5">
    <source>
        <dbReference type="EMBL" id="KAG2206306.1"/>
    </source>
</evidence>
<keyword evidence="4" id="KW-0931">ER-Golgi transport</keyword>
<evidence type="ECO:0000256" key="4">
    <source>
        <dbReference type="RuleBase" id="RU367013"/>
    </source>
</evidence>
<dbReference type="PANTHER" id="PTHR13768:SF8">
    <property type="entry name" value="ALPHA-SOLUBLE NSF ATTACHMENT PROTEIN"/>
    <property type="match status" value="1"/>
</dbReference>
<dbReference type="Gene3D" id="1.25.40.10">
    <property type="entry name" value="Tetratricopeptide repeat domain"/>
    <property type="match status" value="1"/>
</dbReference>
<dbReference type="Pfam" id="PF14938">
    <property type="entry name" value="SNAP"/>
    <property type="match status" value="1"/>
</dbReference>
<dbReference type="GO" id="GO:0035494">
    <property type="term" value="P:SNARE complex disassembly"/>
    <property type="evidence" value="ECO:0007669"/>
    <property type="project" value="TreeGrafter"/>
</dbReference>
<evidence type="ECO:0000256" key="3">
    <source>
        <dbReference type="ARBA" id="ARBA00022927"/>
    </source>
</evidence>
<comment type="subcellular location">
    <subcellularLocation>
        <location evidence="4">Membrane</location>
        <topology evidence="4">Peripheral membrane protein</topology>
    </subcellularLocation>
</comment>
<keyword evidence="2 4" id="KW-0813">Transport</keyword>
<dbReference type="OrthoDB" id="9984275at2759"/>
<proteinExistence type="inferred from homology"/>
<dbReference type="SUPFAM" id="SSF48452">
    <property type="entry name" value="TPR-like"/>
    <property type="match status" value="1"/>
</dbReference>
<dbReference type="GO" id="GO:0006886">
    <property type="term" value="P:intracellular protein transport"/>
    <property type="evidence" value="ECO:0007669"/>
    <property type="project" value="UniProtKB-UniRule"/>
</dbReference>
<evidence type="ECO:0000256" key="2">
    <source>
        <dbReference type="ARBA" id="ARBA00022448"/>
    </source>
</evidence>
<comment type="caution">
    <text evidence="5">The sequence shown here is derived from an EMBL/GenBank/DDBJ whole genome shotgun (WGS) entry which is preliminary data.</text>
</comment>
<dbReference type="EMBL" id="JAEPRD010000031">
    <property type="protein sequence ID" value="KAG2206306.1"/>
    <property type="molecule type" value="Genomic_DNA"/>
</dbReference>
<evidence type="ECO:0000256" key="1">
    <source>
        <dbReference type="ARBA" id="ARBA00010050"/>
    </source>
</evidence>
<dbReference type="InterPro" id="IPR000744">
    <property type="entry name" value="NSF_attach"/>
</dbReference>
<dbReference type="GO" id="GO:0005774">
    <property type="term" value="C:vacuolar membrane"/>
    <property type="evidence" value="ECO:0007669"/>
    <property type="project" value="TreeGrafter"/>
</dbReference>
<evidence type="ECO:0000313" key="6">
    <source>
        <dbReference type="Proteomes" id="UP000603453"/>
    </source>
</evidence>
<dbReference type="AlphaFoldDB" id="A0A8H7R852"/>
<name>A0A8H7R852_9FUNG</name>
<dbReference type="PANTHER" id="PTHR13768">
    <property type="entry name" value="SOLUBLE NSF ATTACHMENT PROTEIN SNAP"/>
    <property type="match status" value="1"/>
</dbReference>
<keyword evidence="4" id="KW-0472">Membrane</keyword>
<dbReference type="PRINTS" id="PR00448">
    <property type="entry name" value="NSFATTACHMNT"/>
</dbReference>
<accession>A0A8H7R852</accession>
<reference evidence="5" key="1">
    <citation type="submission" date="2020-12" db="EMBL/GenBank/DDBJ databases">
        <title>Metabolic potential, ecology and presence of endohyphal bacteria is reflected in genomic diversity of Mucoromycotina.</title>
        <authorList>
            <person name="Muszewska A."/>
            <person name="Okrasinska A."/>
            <person name="Steczkiewicz K."/>
            <person name="Drgas O."/>
            <person name="Orlowska M."/>
            <person name="Perlinska-Lenart U."/>
            <person name="Aleksandrzak-Piekarczyk T."/>
            <person name="Szatraj K."/>
            <person name="Zielenkiewicz U."/>
            <person name="Pilsyk S."/>
            <person name="Malc E."/>
            <person name="Mieczkowski P."/>
            <person name="Kruszewska J.S."/>
            <person name="Biernat P."/>
            <person name="Pawlowska J."/>
        </authorList>
    </citation>
    <scope>NUCLEOTIDE SEQUENCE</scope>
    <source>
        <strain evidence="5">WA0000017839</strain>
    </source>
</reference>
<sequence length="296" mass="33908">MSEHQAQDLLLQAEKKLNSWTWFNSTNKQEDAAEIYEKAGNTFKLAQRWKDAGNAYVKAAELYKTTPDLHYESSKSFENAAKCLKRIDAEGYPNLVFIYLVAAIDALKNAIIIDKETSNFRNAAKHHQEIAEIYESDIIDLNGAKENWEEASNLYMADDSPAMINKCLLKVAHFAAQLEQYQVAINNFERVATESVDNQLTKWSIKEYFLKAGLCSMCIGDTVKSHQLLGKYCAMDLSFENTREYQFLLGILGCIENNDQDLFSQKVYEFDQLTKLDNWKISILLKIKKSMDMSLL</sequence>
<keyword evidence="3 4" id="KW-0653">Protein transport</keyword>